<keyword evidence="11" id="KW-0057">Aromatic amino acid biosynthesis</keyword>
<dbReference type="Pfam" id="PF00800">
    <property type="entry name" value="PDT"/>
    <property type="match status" value="1"/>
</dbReference>
<dbReference type="NCBIfam" id="NF008865">
    <property type="entry name" value="PRK11898.1"/>
    <property type="match status" value="1"/>
</dbReference>
<evidence type="ECO:0000256" key="10">
    <source>
        <dbReference type="ARBA" id="ARBA00022605"/>
    </source>
</evidence>
<dbReference type="InterPro" id="IPR036979">
    <property type="entry name" value="CM_dom_sf"/>
</dbReference>
<feature type="domain" description="Chorismate mutase" evidence="20">
    <location>
        <begin position="13"/>
        <end position="103"/>
    </location>
</feature>
<dbReference type="Pfam" id="PF01817">
    <property type="entry name" value="CM_2"/>
    <property type="match status" value="1"/>
</dbReference>
<dbReference type="AlphaFoldDB" id="A0AA88C875"/>
<evidence type="ECO:0000256" key="8">
    <source>
        <dbReference type="ARBA" id="ARBA00014401"/>
    </source>
</evidence>
<evidence type="ECO:0000256" key="14">
    <source>
        <dbReference type="ARBA" id="ARBA00023239"/>
    </source>
</evidence>
<evidence type="ECO:0000256" key="16">
    <source>
        <dbReference type="ARBA" id="ARBA00031175"/>
    </source>
</evidence>
<keyword evidence="9" id="KW-0963">Cytoplasm</keyword>
<proteinExistence type="predicted"/>
<keyword evidence="13" id="KW-0413">Isomerase</keyword>
<name>A0AA88C875_9BURK</name>
<comment type="subcellular location">
    <subcellularLocation>
        <location evidence="3">Cytoplasm</location>
    </subcellularLocation>
</comment>
<evidence type="ECO:0000259" key="22">
    <source>
        <dbReference type="PROSITE" id="PS51671"/>
    </source>
</evidence>
<dbReference type="SUPFAM" id="SSF55021">
    <property type="entry name" value="ACT-like"/>
    <property type="match status" value="1"/>
</dbReference>
<dbReference type="PIRSF" id="PIRSF001500">
    <property type="entry name" value="Chor_mut_pdt_Ppr"/>
    <property type="match status" value="1"/>
</dbReference>
<evidence type="ECO:0000256" key="9">
    <source>
        <dbReference type="ARBA" id="ARBA00022490"/>
    </source>
</evidence>
<comment type="catalytic activity">
    <reaction evidence="18">
        <text>prephenate + H(+) = 3-phenylpyruvate + CO2 + H2O</text>
        <dbReference type="Rhea" id="RHEA:21648"/>
        <dbReference type="ChEBI" id="CHEBI:15377"/>
        <dbReference type="ChEBI" id="CHEBI:15378"/>
        <dbReference type="ChEBI" id="CHEBI:16526"/>
        <dbReference type="ChEBI" id="CHEBI:18005"/>
        <dbReference type="ChEBI" id="CHEBI:29934"/>
        <dbReference type="EC" id="4.2.1.51"/>
    </reaction>
</comment>
<evidence type="ECO:0000313" key="23">
    <source>
        <dbReference type="EMBL" id="GGY59005.1"/>
    </source>
</evidence>
<dbReference type="Gene3D" id="3.30.70.260">
    <property type="match status" value="1"/>
</dbReference>
<dbReference type="CDD" id="cd13630">
    <property type="entry name" value="PBP2_PDT_1"/>
    <property type="match status" value="1"/>
</dbReference>
<dbReference type="PANTHER" id="PTHR21022:SF19">
    <property type="entry name" value="PREPHENATE DEHYDRATASE-RELATED"/>
    <property type="match status" value="1"/>
</dbReference>
<dbReference type="CDD" id="cd04905">
    <property type="entry name" value="ACT_CM-PDT"/>
    <property type="match status" value="1"/>
</dbReference>
<dbReference type="InterPro" id="IPR002912">
    <property type="entry name" value="ACT_dom"/>
</dbReference>
<dbReference type="SMART" id="SM00830">
    <property type="entry name" value="CM_2"/>
    <property type="match status" value="1"/>
</dbReference>
<dbReference type="SUPFAM" id="SSF48600">
    <property type="entry name" value="Chorismate mutase II"/>
    <property type="match status" value="1"/>
</dbReference>
<keyword evidence="15" id="KW-0511">Multifunctional enzyme</keyword>
<reference evidence="23" key="1">
    <citation type="journal article" date="2014" name="Int. J. Syst. Evol. Microbiol.">
        <title>Complete genome sequence of Corynebacterium casei LMG S-19264T (=DSM 44701T), isolated from a smear-ripened cheese.</title>
        <authorList>
            <consortium name="US DOE Joint Genome Institute (JGI-PGF)"/>
            <person name="Walter F."/>
            <person name="Albersmeier A."/>
            <person name="Kalinowski J."/>
            <person name="Ruckert C."/>
        </authorList>
    </citation>
    <scope>NUCLEOTIDE SEQUENCE</scope>
    <source>
        <strain evidence="23">KCTC 12343</strain>
    </source>
</reference>
<dbReference type="InterPro" id="IPR001086">
    <property type="entry name" value="Preph_deHydtase"/>
</dbReference>
<dbReference type="InterPro" id="IPR018528">
    <property type="entry name" value="Preph_deHydtase_CS"/>
</dbReference>
<dbReference type="InterPro" id="IPR036263">
    <property type="entry name" value="Chorismate_II_sf"/>
</dbReference>
<keyword evidence="14" id="KW-0456">Lyase</keyword>
<evidence type="ECO:0000259" key="21">
    <source>
        <dbReference type="PROSITE" id="PS51171"/>
    </source>
</evidence>
<evidence type="ECO:0000256" key="2">
    <source>
        <dbReference type="ARBA" id="ARBA00002364"/>
    </source>
</evidence>
<evidence type="ECO:0000256" key="19">
    <source>
        <dbReference type="PIRSR" id="PIRSR001500-2"/>
    </source>
</evidence>
<evidence type="ECO:0000256" key="18">
    <source>
        <dbReference type="ARBA" id="ARBA00047848"/>
    </source>
</evidence>
<dbReference type="InterPro" id="IPR045865">
    <property type="entry name" value="ACT-like_dom_sf"/>
</dbReference>
<evidence type="ECO:0000256" key="17">
    <source>
        <dbReference type="ARBA" id="ARBA00031520"/>
    </source>
</evidence>
<evidence type="ECO:0000256" key="4">
    <source>
        <dbReference type="ARBA" id="ARBA00004741"/>
    </source>
</evidence>
<dbReference type="EC" id="4.2.1.51" evidence="7"/>
<comment type="caution">
    <text evidence="23">The sequence shown here is derived from an EMBL/GenBank/DDBJ whole genome shotgun (WGS) entry which is preliminary data.</text>
</comment>
<feature type="domain" description="Prephenate dehydratase" evidence="21">
    <location>
        <begin position="103"/>
        <end position="278"/>
    </location>
</feature>
<dbReference type="FunFam" id="3.40.190.10:FF:000029">
    <property type="entry name" value="Chorismate mutase/Prephenate dehydratase"/>
    <property type="match status" value="1"/>
</dbReference>
<evidence type="ECO:0000313" key="24">
    <source>
        <dbReference type="Proteomes" id="UP000628442"/>
    </source>
</evidence>
<dbReference type="Gene3D" id="1.20.59.10">
    <property type="entry name" value="Chorismate mutase"/>
    <property type="match status" value="1"/>
</dbReference>
<organism evidence="23 24">
    <name type="scientific">Pseudoduganella albidiflava</name>
    <dbReference type="NCBI Taxonomy" id="321983"/>
    <lineage>
        <taxon>Bacteria</taxon>
        <taxon>Pseudomonadati</taxon>
        <taxon>Pseudomonadota</taxon>
        <taxon>Betaproteobacteria</taxon>
        <taxon>Burkholderiales</taxon>
        <taxon>Oxalobacteraceae</taxon>
        <taxon>Telluria group</taxon>
        <taxon>Pseudoduganella</taxon>
    </lineage>
</organism>
<comment type="pathway">
    <text evidence="5">Metabolic intermediate biosynthesis; prephenate biosynthesis; prephenate from chorismate: step 1/1.</text>
</comment>
<dbReference type="GO" id="GO:0046417">
    <property type="term" value="P:chorismate metabolic process"/>
    <property type="evidence" value="ECO:0007669"/>
    <property type="project" value="InterPro"/>
</dbReference>
<dbReference type="PANTHER" id="PTHR21022">
    <property type="entry name" value="PREPHENATE DEHYDRATASE P PROTEIN"/>
    <property type="match status" value="1"/>
</dbReference>
<comment type="function">
    <text evidence="2">Catalyzes the Claisen rearrangement of chorismate to prephenate and the decarboxylation/dehydration of prephenate to phenylpyruvate.</text>
</comment>
<dbReference type="GO" id="GO:0004664">
    <property type="term" value="F:prephenate dehydratase activity"/>
    <property type="evidence" value="ECO:0007669"/>
    <property type="project" value="UniProtKB-EC"/>
</dbReference>
<evidence type="ECO:0000256" key="11">
    <source>
        <dbReference type="ARBA" id="ARBA00023141"/>
    </source>
</evidence>
<dbReference type="InterPro" id="IPR002701">
    <property type="entry name" value="CM_II_prokaryot"/>
</dbReference>
<evidence type="ECO:0000256" key="7">
    <source>
        <dbReference type="ARBA" id="ARBA00013147"/>
    </source>
</evidence>
<protein>
    <recommendedName>
        <fullName evidence="8">Bifunctional chorismate mutase/prephenate dehydratase</fullName>
        <ecNumber evidence="7">4.2.1.51</ecNumber>
        <ecNumber evidence="6">5.4.99.5</ecNumber>
    </recommendedName>
    <alternativeName>
        <fullName evidence="17">Chorismate mutase-prephenate dehydratase</fullName>
    </alternativeName>
    <alternativeName>
        <fullName evidence="16">p-protein</fullName>
    </alternativeName>
</protein>
<dbReference type="GO" id="GO:0005737">
    <property type="term" value="C:cytoplasm"/>
    <property type="evidence" value="ECO:0007669"/>
    <property type="project" value="UniProtKB-SubCell"/>
</dbReference>
<evidence type="ECO:0000256" key="15">
    <source>
        <dbReference type="ARBA" id="ARBA00023268"/>
    </source>
</evidence>
<dbReference type="InterPro" id="IPR010957">
    <property type="entry name" value="G/b/e-P-prot_chorismate_mutase"/>
</dbReference>
<feature type="site" description="Essential for prephenate dehydratase activity" evidence="19">
    <location>
        <position position="271"/>
    </location>
</feature>
<gene>
    <name evidence="23" type="ORF">GCM10007387_47020</name>
</gene>
<dbReference type="EMBL" id="BMWV01000012">
    <property type="protein sequence ID" value="GGY59005.1"/>
    <property type="molecule type" value="Genomic_DNA"/>
</dbReference>
<keyword evidence="12" id="KW-0584">Phenylalanine biosynthesis</keyword>
<comment type="pathway">
    <text evidence="4">Amino-acid biosynthesis; L-phenylalanine biosynthesis; phenylpyruvate from prephenate: step 1/1.</text>
</comment>
<dbReference type="PROSITE" id="PS00857">
    <property type="entry name" value="PREPHENATE_DEHYDR_1"/>
    <property type="match status" value="1"/>
</dbReference>
<dbReference type="NCBIfam" id="TIGR01807">
    <property type="entry name" value="CM_P2"/>
    <property type="match status" value="1"/>
</dbReference>
<evidence type="ECO:0000256" key="1">
    <source>
        <dbReference type="ARBA" id="ARBA00000824"/>
    </source>
</evidence>
<dbReference type="SUPFAM" id="SSF53850">
    <property type="entry name" value="Periplasmic binding protein-like II"/>
    <property type="match status" value="1"/>
</dbReference>
<evidence type="ECO:0000256" key="5">
    <source>
        <dbReference type="ARBA" id="ARBA00004817"/>
    </source>
</evidence>
<comment type="catalytic activity">
    <reaction evidence="1">
        <text>chorismate = prephenate</text>
        <dbReference type="Rhea" id="RHEA:13897"/>
        <dbReference type="ChEBI" id="CHEBI:29748"/>
        <dbReference type="ChEBI" id="CHEBI:29934"/>
        <dbReference type="EC" id="5.4.99.5"/>
    </reaction>
</comment>
<dbReference type="InterPro" id="IPR008242">
    <property type="entry name" value="Chor_mutase/pphenate_deHydtase"/>
</dbReference>
<dbReference type="Gene3D" id="3.40.190.10">
    <property type="entry name" value="Periplasmic binding protein-like II"/>
    <property type="match status" value="2"/>
</dbReference>
<dbReference type="EC" id="5.4.99.5" evidence="6"/>
<accession>A0AA88C875</accession>
<evidence type="ECO:0000259" key="20">
    <source>
        <dbReference type="PROSITE" id="PS51168"/>
    </source>
</evidence>
<dbReference type="PROSITE" id="PS51168">
    <property type="entry name" value="CHORISMATE_MUT_2"/>
    <property type="match status" value="1"/>
</dbReference>
<evidence type="ECO:0000256" key="3">
    <source>
        <dbReference type="ARBA" id="ARBA00004496"/>
    </source>
</evidence>
<dbReference type="GO" id="GO:0009094">
    <property type="term" value="P:L-phenylalanine biosynthetic process"/>
    <property type="evidence" value="ECO:0007669"/>
    <property type="project" value="UniProtKB-KW"/>
</dbReference>
<evidence type="ECO:0000256" key="12">
    <source>
        <dbReference type="ARBA" id="ARBA00023222"/>
    </source>
</evidence>
<evidence type="ECO:0000256" key="6">
    <source>
        <dbReference type="ARBA" id="ARBA00012404"/>
    </source>
</evidence>
<dbReference type="Pfam" id="PF01842">
    <property type="entry name" value="ACT"/>
    <property type="match status" value="1"/>
</dbReference>
<dbReference type="PROSITE" id="PS00858">
    <property type="entry name" value="PREPHENATE_DEHYDR_2"/>
    <property type="match status" value="1"/>
</dbReference>
<dbReference type="FunFam" id="3.30.70.260:FF:000012">
    <property type="entry name" value="Prephenate dehydratase"/>
    <property type="match status" value="1"/>
</dbReference>
<sequence length="371" mass="40240">MHEQSFRYQIPSKTMTDKLKPLRDQIDAIDAQILSLLNQRAKVAQEVGHVKAETNAPVFRPEREAQVLRSVAERNPGPIGDTEAQTIFREIMSACRALEKRVTVAYLGPSGTFSEQAVYQQFGHAVEGMPCASIDEVFRATEAGTAEFGVVPVENSSEGAINRTLDLLLQTPLIISGEVAIAVHHSLMSKTGTMGGVTAICAHSQALAQCQVWLNEHYPHVERRAVASNAEAARLASLDPSVAAIASEIAGTQYNLGIVNSHIQDDPHNRTRFVIVGQLQPGPSGSDRTSLVLAVPNKAGAVYQLLAPLAKHGVSMTRFESRPARVGTWEYYFYVDIEGHVQNQAVTQALAELKGNAAFFKVLGSYPTSLN</sequence>
<feature type="domain" description="ACT" evidence="22">
    <location>
        <begin position="290"/>
        <end position="367"/>
    </location>
</feature>
<evidence type="ECO:0000256" key="13">
    <source>
        <dbReference type="ARBA" id="ARBA00023235"/>
    </source>
</evidence>
<keyword evidence="10" id="KW-0028">Amino-acid biosynthesis</keyword>
<dbReference type="Proteomes" id="UP000628442">
    <property type="component" value="Unassembled WGS sequence"/>
</dbReference>
<reference evidence="23" key="2">
    <citation type="submission" date="2022-12" db="EMBL/GenBank/DDBJ databases">
        <authorList>
            <person name="Sun Q."/>
            <person name="Kim S."/>
        </authorList>
    </citation>
    <scope>NUCLEOTIDE SEQUENCE</scope>
    <source>
        <strain evidence="23">KCTC 12343</strain>
    </source>
</reference>
<dbReference type="PROSITE" id="PS51171">
    <property type="entry name" value="PREPHENATE_DEHYDR_3"/>
    <property type="match status" value="1"/>
</dbReference>
<dbReference type="PROSITE" id="PS51671">
    <property type="entry name" value="ACT"/>
    <property type="match status" value="1"/>
</dbReference>
<dbReference type="GO" id="GO:0004106">
    <property type="term" value="F:chorismate mutase activity"/>
    <property type="evidence" value="ECO:0007669"/>
    <property type="project" value="UniProtKB-EC"/>
</dbReference>